<sequence>MFKKVMSYIGSLCIIALLVFSIVELYRDLGSWSSIDYIWSGAVVLFLIGFIGDFVQQRLKGEAEEQG</sequence>
<dbReference type="RefSeq" id="WP_188495098.1">
    <property type="nucleotide sequence ID" value="NZ_BMFV01000001.1"/>
</dbReference>
<keyword evidence="1" id="KW-0812">Transmembrane</keyword>
<evidence type="ECO:0000313" key="3">
    <source>
        <dbReference type="Proteomes" id="UP000656813"/>
    </source>
</evidence>
<dbReference type="Proteomes" id="UP000656813">
    <property type="component" value="Unassembled WGS sequence"/>
</dbReference>
<reference evidence="2" key="1">
    <citation type="journal article" date="2014" name="Int. J. Syst. Evol. Microbiol.">
        <title>Complete genome sequence of Corynebacterium casei LMG S-19264T (=DSM 44701T), isolated from a smear-ripened cheese.</title>
        <authorList>
            <consortium name="US DOE Joint Genome Institute (JGI-PGF)"/>
            <person name="Walter F."/>
            <person name="Albersmeier A."/>
            <person name="Kalinowski J."/>
            <person name="Ruckert C."/>
        </authorList>
    </citation>
    <scope>NUCLEOTIDE SEQUENCE</scope>
    <source>
        <strain evidence="2">CGMCC 1.12777</strain>
    </source>
</reference>
<proteinExistence type="predicted"/>
<dbReference type="EMBL" id="BMFV01000001">
    <property type="protein sequence ID" value="GGH73961.1"/>
    <property type="molecule type" value="Genomic_DNA"/>
</dbReference>
<keyword evidence="1" id="KW-1133">Transmembrane helix</keyword>
<evidence type="ECO:0000313" key="2">
    <source>
        <dbReference type="EMBL" id="GGH73961.1"/>
    </source>
</evidence>
<protein>
    <submittedName>
        <fullName evidence="2">Uncharacterized protein</fullName>
    </submittedName>
</protein>
<gene>
    <name evidence="2" type="ORF">GCM10007096_01720</name>
</gene>
<evidence type="ECO:0000256" key="1">
    <source>
        <dbReference type="SAM" id="Phobius"/>
    </source>
</evidence>
<comment type="caution">
    <text evidence="2">The sequence shown here is derived from an EMBL/GenBank/DDBJ whole genome shotgun (WGS) entry which is preliminary data.</text>
</comment>
<name>A0A8J3EJP4_9BACL</name>
<accession>A0A8J3EJP4</accession>
<dbReference type="AlphaFoldDB" id="A0A8J3EJP4"/>
<keyword evidence="1" id="KW-0472">Membrane</keyword>
<keyword evidence="3" id="KW-1185">Reference proteome</keyword>
<organism evidence="2 3">
    <name type="scientific">Pullulanibacillus pueri</name>
    <dbReference type="NCBI Taxonomy" id="1437324"/>
    <lineage>
        <taxon>Bacteria</taxon>
        <taxon>Bacillati</taxon>
        <taxon>Bacillota</taxon>
        <taxon>Bacilli</taxon>
        <taxon>Bacillales</taxon>
        <taxon>Sporolactobacillaceae</taxon>
        <taxon>Pullulanibacillus</taxon>
    </lineage>
</organism>
<reference evidence="2" key="2">
    <citation type="submission" date="2020-09" db="EMBL/GenBank/DDBJ databases">
        <authorList>
            <person name="Sun Q."/>
            <person name="Zhou Y."/>
        </authorList>
    </citation>
    <scope>NUCLEOTIDE SEQUENCE</scope>
    <source>
        <strain evidence="2">CGMCC 1.12777</strain>
    </source>
</reference>
<feature type="transmembrane region" description="Helical" evidence="1">
    <location>
        <begin position="7"/>
        <end position="25"/>
    </location>
</feature>
<feature type="transmembrane region" description="Helical" evidence="1">
    <location>
        <begin position="37"/>
        <end position="55"/>
    </location>
</feature>